<dbReference type="KEGG" id="pais:PFX98_15715"/>
<dbReference type="PANTHER" id="PTHR30399">
    <property type="entry name" value="UNCHARACTERIZED PROTEIN YGJP"/>
    <property type="match status" value="1"/>
</dbReference>
<reference evidence="2" key="1">
    <citation type="submission" date="2023-01" db="EMBL/GenBank/DDBJ databases">
        <title>Whole genome sequence of Paucibacter sp. S2-9 isolated from pond sediment.</title>
        <authorList>
            <person name="Jung J.Y."/>
        </authorList>
    </citation>
    <scope>NUCLEOTIDE SEQUENCE</scope>
    <source>
        <strain evidence="2">S2-9</strain>
    </source>
</reference>
<evidence type="ECO:0000313" key="3">
    <source>
        <dbReference type="Proteomes" id="UP001177769"/>
    </source>
</evidence>
<dbReference type="Pfam" id="PF01863">
    <property type="entry name" value="YgjP-like"/>
    <property type="match status" value="1"/>
</dbReference>
<dbReference type="Gene3D" id="3.30.2010.10">
    <property type="entry name" value="Metalloproteases ('zincins'), catalytic domain"/>
    <property type="match status" value="1"/>
</dbReference>
<dbReference type="Proteomes" id="UP001177769">
    <property type="component" value="Chromosome"/>
</dbReference>
<dbReference type="InterPro" id="IPR053136">
    <property type="entry name" value="UTP_pyrophosphatase-like"/>
</dbReference>
<dbReference type="InterPro" id="IPR002725">
    <property type="entry name" value="YgjP-like_metallopeptidase"/>
</dbReference>
<feature type="domain" description="YgjP-like metallopeptidase" evidence="1">
    <location>
        <begin position="91"/>
        <end position="153"/>
    </location>
</feature>
<dbReference type="EMBL" id="CP116346">
    <property type="protein sequence ID" value="WIT10358.1"/>
    <property type="molecule type" value="Genomic_DNA"/>
</dbReference>
<dbReference type="AlphaFoldDB" id="A0AA95SJT9"/>
<accession>A0AA95SJT9</accession>
<proteinExistence type="predicted"/>
<name>A0AA95SJT9_9BURK</name>
<evidence type="ECO:0000259" key="1">
    <source>
        <dbReference type="Pfam" id="PF01863"/>
    </source>
</evidence>
<gene>
    <name evidence="2" type="ORF">PFX98_15715</name>
</gene>
<keyword evidence="3" id="KW-1185">Reference proteome</keyword>
<protein>
    <submittedName>
        <fullName evidence="2">M48 family metallopeptidase</fullName>
    </submittedName>
</protein>
<dbReference type="CDD" id="cd07344">
    <property type="entry name" value="M48_yhfN_like"/>
    <property type="match status" value="1"/>
</dbReference>
<evidence type="ECO:0000313" key="2">
    <source>
        <dbReference type="EMBL" id="WIT10358.1"/>
    </source>
</evidence>
<dbReference type="PANTHER" id="PTHR30399:SF1">
    <property type="entry name" value="UTP PYROPHOSPHATASE"/>
    <property type="match status" value="1"/>
</dbReference>
<sequence length="164" mass="18692">MGPLKYLAGYPAHLVTQVQTLIASGRLGEYLGSRYAQGHEVQSDRALFDYTQSLKSRFLRNAEPVSKVAYDAKLKVLQHALGTHTRASRVQGSKLKSKREIRIASLFREAPAEFLKMIVVHELAHLKELDHNKAFYQLCSHMEPAYGQLEFDLRLYLTHRELPA</sequence>
<dbReference type="RefSeq" id="WP_285231426.1">
    <property type="nucleotide sequence ID" value="NZ_CP116346.1"/>
</dbReference>
<organism evidence="2 3">
    <name type="scientific">Paucibacter sediminis</name>
    <dbReference type="NCBI Taxonomy" id="3019553"/>
    <lineage>
        <taxon>Bacteria</taxon>
        <taxon>Pseudomonadati</taxon>
        <taxon>Pseudomonadota</taxon>
        <taxon>Betaproteobacteria</taxon>
        <taxon>Burkholderiales</taxon>
        <taxon>Sphaerotilaceae</taxon>
        <taxon>Roseateles</taxon>
    </lineage>
</organism>